<name>A0A5K7YPP3_9BACT</name>
<dbReference type="AlphaFoldDB" id="A0A5K7YPP3"/>
<proteinExistence type="predicted"/>
<reference evidence="1 2" key="1">
    <citation type="submission" date="2019-11" db="EMBL/GenBank/DDBJ databases">
        <title>Comparative genomics of hydrocarbon-degrading Desulfosarcina strains.</title>
        <authorList>
            <person name="Watanabe M."/>
            <person name="Kojima H."/>
            <person name="Fukui M."/>
        </authorList>
    </citation>
    <scope>NUCLEOTIDE SEQUENCE [LARGE SCALE GENOMIC DNA]</scope>
    <source>
        <strain evidence="1 2">PL12</strain>
    </source>
</reference>
<evidence type="ECO:0000313" key="1">
    <source>
        <dbReference type="EMBL" id="BBO71752.1"/>
    </source>
</evidence>
<dbReference type="KEGG" id="dalk:DSCA_56820"/>
<keyword evidence="2" id="KW-1185">Reference proteome</keyword>
<organism evidence="1 2">
    <name type="scientific">Desulfosarcina alkanivorans</name>
    <dbReference type="NCBI Taxonomy" id="571177"/>
    <lineage>
        <taxon>Bacteria</taxon>
        <taxon>Pseudomonadati</taxon>
        <taxon>Thermodesulfobacteriota</taxon>
        <taxon>Desulfobacteria</taxon>
        <taxon>Desulfobacterales</taxon>
        <taxon>Desulfosarcinaceae</taxon>
        <taxon>Desulfosarcina</taxon>
    </lineage>
</organism>
<sequence>MVSIEPDIGIVDSDGTLSVAPMQTTTYTITAIGTGGTVSQSATVRVDSPISINIVSPADGASIDRPDVMVRGTFANTGGSETGITVNGVLAMVYGNEFVVNNVPLEPGTNTIIATAMDINGHSQSADVSVSAAVPEHYIELHANITSGSAPLDFSLHIRGTFSIQDAIITYTGIAPVELMEVEPDEFQVSMIDEGIAWYTAKVVHEGVTYTDTIAVMVVDKEEIDSLLQQKWTDMKTALFARNIEKAIDYFDDNKKNLYEEIYTALGDHLPQIAGDMQAISMISIDDKTAKFRIRRIETHNTGTYEITHYIYFIVDDNGIWKIYRF</sequence>
<evidence type="ECO:0000313" key="2">
    <source>
        <dbReference type="Proteomes" id="UP000427906"/>
    </source>
</evidence>
<dbReference type="EMBL" id="AP021874">
    <property type="protein sequence ID" value="BBO71752.1"/>
    <property type="molecule type" value="Genomic_DNA"/>
</dbReference>
<dbReference type="Proteomes" id="UP000427906">
    <property type="component" value="Chromosome"/>
</dbReference>
<dbReference type="Gene3D" id="2.60.40.10">
    <property type="entry name" value="Immunoglobulins"/>
    <property type="match status" value="1"/>
</dbReference>
<accession>A0A5K7YPP3</accession>
<protein>
    <submittedName>
        <fullName evidence="1">Uncharacterized protein</fullName>
    </submittedName>
</protein>
<gene>
    <name evidence="1" type="ORF">DSCA_56820</name>
</gene>
<dbReference type="InterPro" id="IPR013783">
    <property type="entry name" value="Ig-like_fold"/>
</dbReference>